<dbReference type="PANTHER" id="PTHR45799">
    <property type="entry name" value="RETICULON-LIKE PROTEIN"/>
    <property type="match status" value="1"/>
</dbReference>
<reference evidence="8" key="1">
    <citation type="submission" date="2016-01" db="EMBL/GenBank/DDBJ databases">
        <title>Reference transcriptome for the parasite Schistocephalus solidus: insights into the molecular evolution of parasitism.</title>
        <authorList>
            <person name="Hebert F.O."/>
            <person name="Grambauer S."/>
            <person name="Barber I."/>
            <person name="Landry C.R."/>
            <person name="Aubin-Horth N."/>
        </authorList>
    </citation>
    <scope>NUCLEOTIDE SEQUENCE</scope>
</reference>
<organism evidence="8">
    <name type="scientific">Schistocephalus solidus</name>
    <name type="common">Tapeworm</name>
    <dbReference type="NCBI Taxonomy" id="70667"/>
    <lineage>
        <taxon>Eukaryota</taxon>
        <taxon>Metazoa</taxon>
        <taxon>Spiralia</taxon>
        <taxon>Lophotrochozoa</taxon>
        <taxon>Platyhelminthes</taxon>
        <taxon>Cestoda</taxon>
        <taxon>Eucestoda</taxon>
        <taxon>Diphyllobothriidea</taxon>
        <taxon>Diphyllobothriidae</taxon>
        <taxon>Schistocephalus</taxon>
    </lineage>
</organism>
<dbReference type="GO" id="GO:0030424">
    <property type="term" value="C:axon"/>
    <property type="evidence" value="ECO:0007669"/>
    <property type="project" value="TreeGrafter"/>
</dbReference>
<dbReference type="Pfam" id="PF02453">
    <property type="entry name" value="Reticulon"/>
    <property type="match status" value="1"/>
</dbReference>
<keyword evidence="5 6" id="KW-0472">Membrane</keyword>
<evidence type="ECO:0000313" key="8">
    <source>
        <dbReference type="EMBL" id="JAP49170.1"/>
    </source>
</evidence>
<dbReference type="AlphaFoldDB" id="A0A0X3PCY1"/>
<gene>
    <name evidence="8" type="primary">RTN3</name>
    <name evidence="8" type="ORF">TR139568</name>
</gene>
<dbReference type="PROSITE" id="PS50845">
    <property type="entry name" value="RETICULON"/>
    <property type="match status" value="1"/>
</dbReference>
<accession>A0A0X3PCY1</accession>
<sequence length="213" mass="23987">MSVEKSCFGRMLDKLPNHVKPLVYWENPIKSAIVMVAGLTILLSLGCLSMISVFAYFCLAILCCTAAWRVYYDLVGSRKPDASLAPPKPFNDWLSSDVVVPRDRVNEYVNNALDYSSDFLNYFKHALLVENYLDSLKFGLEMYMLSILGGFFNLITLVTIAFVLLFTLSKPYLMYQSKVDKALNTAQARLDEISSKVKALLEKVPGLRKAKTT</sequence>
<proteinExistence type="predicted"/>
<evidence type="ECO:0000259" key="7">
    <source>
        <dbReference type="PROSITE" id="PS50845"/>
    </source>
</evidence>
<evidence type="ECO:0000256" key="4">
    <source>
        <dbReference type="ARBA" id="ARBA00022989"/>
    </source>
</evidence>
<keyword evidence="2 6" id="KW-0812">Transmembrane</keyword>
<feature type="transmembrane region" description="Helical" evidence="6">
    <location>
        <begin position="29"/>
        <end position="48"/>
    </location>
</feature>
<keyword evidence="4 6" id="KW-1133">Transmembrane helix</keyword>
<feature type="transmembrane region" description="Helical" evidence="6">
    <location>
        <begin position="53"/>
        <end position="71"/>
    </location>
</feature>
<feature type="transmembrane region" description="Helical" evidence="6">
    <location>
        <begin position="142"/>
        <end position="168"/>
    </location>
</feature>
<dbReference type="PANTHER" id="PTHR45799:SF2">
    <property type="entry name" value="RETICULON-LIKE PROTEIN"/>
    <property type="match status" value="1"/>
</dbReference>
<evidence type="ECO:0000256" key="6">
    <source>
        <dbReference type="RuleBase" id="RU363132"/>
    </source>
</evidence>
<keyword evidence="3 6" id="KW-0256">Endoplasmic reticulum</keyword>
<comment type="subcellular location">
    <subcellularLocation>
        <location evidence="1 6">Endoplasmic reticulum membrane</location>
        <topology evidence="1 6">Multi-pass membrane protein</topology>
    </subcellularLocation>
</comment>
<dbReference type="GO" id="GO:0005789">
    <property type="term" value="C:endoplasmic reticulum membrane"/>
    <property type="evidence" value="ECO:0007669"/>
    <property type="project" value="UniProtKB-SubCell"/>
</dbReference>
<protein>
    <recommendedName>
        <fullName evidence="6">Reticulon-like protein</fullName>
    </recommendedName>
</protein>
<evidence type="ECO:0000256" key="3">
    <source>
        <dbReference type="ARBA" id="ARBA00022824"/>
    </source>
</evidence>
<evidence type="ECO:0000256" key="1">
    <source>
        <dbReference type="ARBA" id="ARBA00004477"/>
    </source>
</evidence>
<name>A0A0X3PCY1_SCHSO</name>
<evidence type="ECO:0000256" key="2">
    <source>
        <dbReference type="ARBA" id="ARBA00022692"/>
    </source>
</evidence>
<dbReference type="Gene3D" id="1.20.5.2480">
    <property type="match status" value="1"/>
</dbReference>
<feature type="domain" description="Reticulon" evidence="7">
    <location>
        <begin position="19"/>
        <end position="211"/>
    </location>
</feature>
<dbReference type="InterPro" id="IPR046964">
    <property type="entry name" value="RTN1-4"/>
</dbReference>
<dbReference type="EMBL" id="GEEE01014055">
    <property type="protein sequence ID" value="JAP49170.1"/>
    <property type="molecule type" value="Transcribed_RNA"/>
</dbReference>
<dbReference type="InterPro" id="IPR003388">
    <property type="entry name" value="Reticulon"/>
</dbReference>
<evidence type="ECO:0000256" key="5">
    <source>
        <dbReference type="ARBA" id="ARBA00023136"/>
    </source>
</evidence>